<dbReference type="Pfam" id="PF13458">
    <property type="entry name" value="Peripla_BP_6"/>
    <property type="match status" value="1"/>
</dbReference>
<keyword evidence="7" id="KW-1185">Reference proteome</keyword>
<evidence type="ECO:0000256" key="1">
    <source>
        <dbReference type="ARBA" id="ARBA00010062"/>
    </source>
</evidence>
<feature type="chain" id="PRO_5003021951" evidence="4">
    <location>
        <begin position="25"/>
        <end position="421"/>
    </location>
</feature>
<dbReference type="InterPro" id="IPR028082">
    <property type="entry name" value="Peripla_BP_I"/>
</dbReference>
<accession>D1C8Z4</accession>
<evidence type="ECO:0000256" key="3">
    <source>
        <dbReference type="SAM" id="MobiDB-lite"/>
    </source>
</evidence>
<keyword evidence="6" id="KW-0675">Receptor</keyword>
<dbReference type="InterPro" id="IPR051010">
    <property type="entry name" value="BCAA_transport"/>
</dbReference>
<comment type="similarity">
    <text evidence="1">Belongs to the leucine-binding protein family.</text>
</comment>
<sequence length="421" mass="43994">MTPRMPLRLLTFFSLLALVLVACGGTEGAPVTPTEPAGGAGSGAATAPASPGAGGEDPIIIGAAVHLTGWMAAYDTPPLMGARLAVKQINEAGGVLGRPLQLIELDGKTDQATVGNAAIQLIEQGAEVLIAPCDFDFGAPVGRAAQDAGIVGLSTCASSPLYGSEALGDMQFTVSMWNQTMSAAAAQFACVDMGWTTGATIVDTTTEYTQSLGEYFVDAFEEMGCTIVNEDTYLQGDMQIDAQIQRLQGLPEPPQVILLSTNMPDYAMMVRELRAAGFDTPLMGGDAMDTVEFYPAVGPDAGNNIFISTHSFVGPGVGPAMDEFLELYEAEYGGPPETAFAVMGWDTVNIIAESIERAGTTDGPALVQAMEGVTFDLLSGSLTWSDAASGHAPDKEAFILEVKNGEPTFVKKIKPEYVPPM</sequence>
<evidence type="ECO:0000259" key="5">
    <source>
        <dbReference type="Pfam" id="PF13458"/>
    </source>
</evidence>
<dbReference type="HOGENOM" id="CLU_027128_6_1_0"/>
<feature type="signal peptide" evidence="4">
    <location>
        <begin position="1"/>
        <end position="24"/>
    </location>
</feature>
<evidence type="ECO:0000256" key="4">
    <source>
        <dbReference type="SAM" id="SignalP"/>
    </source>
</evidence>
<dbReference type="PANTHER" id="PTHR30483:SF6">
    <property type="entry name" value="PERIPLASMIC BINDING PROTEIN OF ABC TRANSPORTER FOR NATURAL AMINO ACIDS"/>
    <property type="match status" value="1"/>
</dbReference>
<dbReference type="RefSeq" id="WP_012873323.1">
    <property type="nucleotide sequence ID" value="NC_013524.1"/>
</dbReference>
<feature type="region of interest" description="Disordered" evidence="3">
    <location>
        <begin position="32"/>
        <end position="51"/>
    </location>
</feature>
<dbReference type="SUPFAM" id="SSF53822">
    <property type="entry name" value="Periplasmic binding protein-like I"/>
    <property type="match status" value="1"/>
</dbReference>
<dbReference type="PROSITE" id="PS51257">
    <property type="entry name" value="PROKAR_LIPOPROTEIN"/>
    <property type="match status" value="1"/>
</dbReference>
<keyword evidence="2 4" id="KW-0732">Signal</keyword>
<protein>
    <submittedName>
        <fullName evidence="6">Extracellular ligand-binding receptor</fullName>
    </submittedName>
</protein>
<organism evidence="6 7">
    <name type="scientific">Sphaerobacter thermophilus (strain ATCC 49802 / DSM 20745 / KCCM 41009 / NCIMB 13125 / S 6022)</name>
    <dbReference type="NCBI Taxonomy" id="479434"/>
    <lineage>
        <taxon>Bacteria</taxon>
        <taxon>Pseudomonadati</taxon>
        <taxon>Thermomicrobiota</taxon>
        <taxon>Thermomicrobia</taxon>
        <taxon>Sphaerobacterales</taxon>
        <taxon>Sphaerobacterineae</taxon>
        <taxon>Sphaerobacteraceae</taxon>
        <taxon>Sphaerobacter</taxon>
    </lineage>
</organism>
<proteinExistence type="inferred from homology"/>
<reference evidence="6 7" key="2">
    <citation type="journal article" date="2010" name="Stand. Genomic Sci.">
        <title>Complete genome sequence of Desulfohalobium retbaense type strain (HR(100)).</title>
        <authorList>
            <person name="Spring S."/>
            <person name="Nolan M."/>
            <person name="Lapidus A."/>
            <person name="Glavina Del Rio T."/>
            <person name="Copeland A."/>
            <person name="Tice H."/>
            <person name="Cheng J.F."/>
            <person name="Lucas S."/>
            <person name="Land M."/>
            <person name="Chen F."/>
            <person name="Bruce D."/>
            <person name="Goodwin L."/>
            <person name="Pitluck S."/>
            <person name="Ivanova N."/>
            <person name="Mavromatis K."/>
            <person name="Mikhailova N."/>
            <person name="Pati A."/>
            <person name="Chen A."/>
            <person name="Palaniappan K."/>
            <person name="Hauser L."/>
            <person name="Chang Y.J."/>
            <person name="Jeffries C.D."/>
            <person name="Munk C."/>
            <person name="Kiss H."/>
            <person name="Chain P."/>
            <person name="Han C."/>
            <person name="Brettin T."/>
            <person name="Detter J.C."/>
            <person name="Schuler E."/>
            <person name="Goker M."/>
            <person name="Rohde M."/>
            <person name="Bristow J."/>
            <person name="Eisen J.A."/>
            <person name="Markowitz V."/>
            <person name="Hugenholtz P."/>
            <person name="Kyrpides N.C."/>
            <person name="Klenk H.P."/>
        </authorList>
    </citation>
    <scope>NUCLEOTIDE SEQUENCE [LARGE SCALE GENOMIC DNA]</scope>
    <source>
        <strain evidence="7">ATCC 49802 / DSM 20745 / S 6022</strain>
    </source>
</reference>
<evidence type="ECO:0000256" key="2">
    <source>
        <dbReference type="ARBA" id="ARBA00022729"/>
    </source>
</evidence>
<gene>
    <name evidence="6" type="ordered locus">Sthe_2878</name>
</gene>
<name>D1C8Z4_SPHTD</name>
<dbReference type="InterPro" id="IPR028081">
    <property type="entry name" value="Leu-bd"/>
</dbReference>
<evidence type="ECO:0000313" key="6">
    <source>
        <dbReference type="EMBL" id="ACZ40287.1"/>
    </source>
</evidence>
<dbReference type="InParanoid" id="D1C8Z4"/>
<evidence type="ECO:0000313" key="7">
    <source>
        <dbReference type="Proteomes" id="UP000002027"/>
    </source>
</evidence>
<dbReference type="EMBL" id="CP001824">
    <property type="protein sequence ID" value="ACZ40287.1"/>
    <property type="molecule type" value="Genomic_DNA"/>
</dbReference>
<dbReference type="eggNOG" id="COG0683">
    <property type="taxonomic scope" value="Bacteria"/>
</dbReference>
<dbReference type="STRING" id="479434.Sthe_2878"/>
<dbReference type="KEGG" id="sti:Sthe_2878"/>
<feature type="domain" description="Leucine-binding protein" evidence="5">
    <location>
        <begin position="58"/>
        <end position="405"/>
    </location>
</feature>
<reference evidence="7" key="1">
    <citation type="submission" date="2009-11" db="EMBL/GenBank/DDBJ databases">
        <title>The complete chromosome 2 of Sphaerobacter thermophilus DSM 20745.</title>
        <authorList>
            <person name="Lucas S."/>
            <person name="Copeland A."/>
            <person name="Lapidus A."/>
            <person name="Glavina del Rio T."/>
            <person name="Dalin E."/>
            <person name="Tice H."/>
            <person name="Bruce D."/>
            <person name="Goodwin L."/>
            <person name="Pitluck S."/>
            <person name="Kyrpides N."/>
            <person name="Mavromatis K."/>
            <person name="Ivanova N."/>
            <person name="Mikhailova N."/>
            <person name="LaButti K.M."/>
            <person name="Clum A."/>
            <person name="Sun H.I."/>
            <person name="Brettin T."/>
            <person name="Detter J.C."/>
            <person name="Han C."/>
            <person name="Larimer F."/>
            <person name="Land M."/>
            <person name="Hauser L."/>
            <person name="Markowitz V."/>
            <person name="Cheng J.F."/>
            <person name="Hugenholtz P."/>
            <person name="Woyke T."/>
            <person name="Wu D."/>
            <person name="Steenblock K."/>
            <person name="Schneider S."/>
            <person name="Pukall R."/>
            <person name="Goeker M."/>
            <person name="Klenk H.P."/>
            <person name="Eisen J.A."/>
        </authorList>
    </citation>
    <scope>NUCLEOTIDE SEQUENCE [LARGE SCALE GENOMIC DNA]</scope>
    <source>
        <strain evidence="7">ATCC 49802 / DSM 20745 / S 6022</strain>
    </source>
</reference>
<dbReference type="CDD" id="cd06347">
    <property type="entry name" value="PBP1_ABC_LivK_ligand_binding-like"/>
    <property type="match status" value="1"/>
</dbReference>
<dbReference type="PANTHER" id="PTHR30483">
    <property type="entry name" value="LEUCINE-SPECIFIC-BINDING PROTEIN"/>
    <property type="match status" value="1"/>
</dbReference>
<dbReference type="AlphaFoldDB" id="D1C8Z4"/>
<dbReference type="Gene3D" id="3.40.50.2300">
    <property type="match status" value="2"/>
</dbReference>
<dbReference type="Proteomes" id="UP000002027">
    <property type="component" value="Chromosome 2"/>
</dbReference>